<dbReference type="Proteomes" id="UP000316781">
    <property type="component" value="Unassembled WGS sequence"/>
</dbReference>
<dbReference type="EMBL" id="VJMF01000075">
    <property type="protein sequence ID" value="TRL29075.1"/>
    <property type="molecule type" value="Genomic_DNA"/>
</dbReference>
<organism evidence="1 2">
    <name type="scientific">Methylosinus sporium</name>
    <dbReference type="NCBI Taxonomy" id="428"/>
    <lineage>
        <taxon>Bacteria</taxon>
        <taxon>Pseudomonadati</taxon>
        <taxon>Pseudomonadota</taxon>
        <taxon>Alphaproteobacteria</taxon>
        <taxon>Hyphomicrobiales</taxon>
        <taxon>Methylocystaceae</taxon>
        <taxon>Methylosinus</taxon>
    </lineage>
</organism>
<gene>
    <name evidence="1" type="ORF">FM996_17660</name>
</gene>
<name>A0A549SHG5_METSR</name>
<dbReference type="AlphaFoldDB" id="A0A549SHG5"/>
<reference evidence="1 2" key="1">
    <citation type="submission" date="2019-07" db="EMBL/GenBank/DDBJ databases">
        <title>Ln-dependent methylotrophs.</title>
        <authorList>
            <person name="Tani A."/>
        </authorList>
    </citation>
    <scope>NUCLEOTIDE SEQUENCE [LARGE SCALE GENOMIC DNA]</scope>
    <source>
        <strain evidence="1 2">SM89A</strain>
    </source>
</reference>
<evidence type="ECO:0000313" key="2">
    <source>
        <dbReference type="Proteomes" id="UP000316781"/>
    </source>
</evidence>
<sequence>MKSIAFPIPDEIVGHDWWIYAIARGLKVDGVIEEPLQLIRRHGENTSTWVASSVARINKMDVLVSQMRTEPASSYKDRLDHNNCLAERLTRVREASGGRFRAGVIDAALAELEVEMSALLRRSELVDAGFLAQKRIALEMLAQGKHRHFNGVRSFLRDIVRREWGRPSAPGGKADCLEKSH</sequence>
<comment type="caution">
    <text evidence="1">The sequence shown here is derived from an EMBL/GenBank/DDBJ whole genome shotgun (WGS) entry which is preliminary data.</text>
</comment>
<proteinExistence type="predicted"/>
<accession>A0A549SHG5</accession>
<evidence type="ECO:0000313" key="1">
    <source>
        <dbReference type="EMBL" id="TRL29075.1"/>
    </source>
</evidence>
<protein>
    <submittedName>
        <fullName evidence="1">Uncharacterized protein</fullName>
    </submittedName>
</protein>